<dbReference type="PANTHER" id="PTHR47738">
    <property type="entry name" value="PTS SYSTEM FRUCTOSE-LIKE EIIA COMPONENT-RELATED"/>
    <property type="match status" value="1"/>
</dbReference>
<dbReference type="CDD" id="cd00211">
    <property type="entry name" value="PTS_IIA_fru"/>
    <property type="match status" value="1"/>
</dbReference>
<dbReference type="Gene3D" id="3.40.930.10">
    <property type="entry name" value="Mannitol-specific EII, Chain A"/>
    <property type="match status" value="1"/>
</dbReference>
<keyword evidence="3" id="KW-0762">Sugar transport</keyword>
<dbReference type="Pfam" id="PF00359">
    <property type="entry name" value="PTS_EIIA_2"/>
    <property type="match status" value="1"/>
</dbReference>
<comment type="caution">
    <text evidence="7">The sequence shown here is derived from an EMBL/GenBank/DDBJ whole genome shotgun (WGS) entry which is preliminary data.</text>
</comment>
<dbReference type="NCBIfam" id="TIGR00848">
    <property type="entry name" value="fruA"/>
    <property type="match status" value="1"/>
</dbReference>
<dbReference type="EMBL" id="JAUSTT010000003">
    <property type="protein sequence ID" value="MDQ0174994.1"/>
    <property type="molecule type" value="Genomic_DNA"/>
</dbReference>
<sequence>MIKKEMISLNIELSDRREVLEYLVNQAAANGLISEQEPFLTAVIEREKLVSTCVDFNVAIPHGKSSVVNEPFISYLSTNEAFQWDDREDDIVKYIFLIGVPQNGGSKIHLKYISQVSKKLMDEDFRNQLFECSDRDQAFKLLNSINEEIKIEQ</sequence>
<dbReference type="InterPro" id="IPR051541">
    <property type="entry name" value="PTS_SugarTrans_NitroReg"/>
</dbReference>
<keyword evidence="4" id="KW-0808">Transferase</keyword>
<keyword evidence="1" id="KW-0813">Transport</keyword>
<accession>A0ABT9WPG7</accession>
<dbReference type="PROSITE" id="PS51094">
    <property type="entry name" value="PTS_EIIA_TYPE_2"/>
    <property type="match status" value="1"/>
</dbReference>
<evidence type="ECO:0000313" key="8">
    <source>
        <dbReference type="Proteomes" id="UP001223586"/>
    </source>
</evidence>
<feature type="domain" description="PTS EIIA type-2" evidence="6">
    <location>
        <begin position="1"/>
        <end position="145"/>
    </location>
</feature>
<name>A0ABT9WPG7_9BACI</name>
<dbReference type="SUPFAM" id="SSF55804">
    <property type="entry name" value="Phoshotransferase/anion transport protein"/>
    <property type="match status" value="1"/>
</dbReference>
<proteinExistence type="predicted"/>
<dbReference type="InterPro" id="IPR004715">
    <property type="entry name" value="PTS_IIA_fruc"/>
</dbReference>
<evidence type="ECO:0000259" key="6">
    <source>
        <dbReference type="PROSITE" id="PS51094"/>
    </source>
</evidence>
<gene>
    <name evidence="7" type="ORF">J2S08_000828</name>
</gene>
<evidence type="ECO:0000256" key="3">
    <source>
        <dbReference type="ARBA" id="ARBA00022597"/>
    </source>
</evidence>
<evidence type="ECO:0000256" key="1">
    <source>
        <dbReference type="ARBA" id="ARBA00022448"/>
    </source>
</evidence>
<evidence type="ECO:0000256" key="5">
    <source>
        <dbReference type="ARBA" id="ARBA00022683"/>
    </source>
</evidence>
<dbReference type="PANTHER" id="PTHR47738:SF2">
    <property type="entry name" value="PTS SYSTEM FRUCTOSE-LIKE EIIA COMPONENT"/>
    <property type="match status" value="1"/>
</dbReference>
<organism evidence="7 8">
    <name type="scientific">Bacillus chungangensis</name>
    <dbReference type="NCBI Taxonomy" id="587633"/>
    <lineage>
        <taxon>Bacteria</taxon>
        <taxon>Bacillati</taxon>
        <taxon>Bacillota</taxon>
        <taxon>Bacilli</taxon>
        <taxon>Bacillales</taxon>
        <taxon>Bacillaceae</taxon>
        <taxon>Bacillus</taxon>
    </lineage>
</organism>
<dbReference type="InterPro" id="IPR002178">
    <property type="entry name" value="PTS_EIIA_type-2_dom"/>
</dbReference>
<protein>
    <submittedName>
        <fullName evidence="7">Fructose-specific phosphotransferase system IIA component</fullName>
    </submittedName>
</protein>
<reference evidence="7 8" key="1">
    <citation type="submission" date="2023-07" db="EMBL/GenBank/DDBJ databases">
        <title>Genomic Encyclopedia of Type Strains, Phase IV (KMG-IV): sequencing the most valuable type-strain genomes for metagenomic binning, comparative biology and taxonomic classification.</title>
        <authorList>
            <person name="Goeker M."/>
        </authorList>
    </citation>
    <scope>NUCLEOTIDE SEQUENCE [LARGE SCALE GENOMIC DNA]</scope>
    <source>
        <strain evidence="7 8">DSM 23837</strain>
    </source>
</reference>
<keyword evidence="8" id="KW-1185">Reference proteome</keyword>
<keyword evidence="5" id="KW-0598">Phosphotransferase system</keyword>
<dbReference type="Proteomes" id="UP001223586">
    <property type="component" value="Unassembled WGS sequence"/>
</dbReference>
<evidence type="ECO:0000256" key="2">
    <source>
        <dbReference type="ARBA" id="ARBA00022553"/>
    </source>
</evidence>
<dbReference type="InterPro" id="IPR016152">
    <property type="entry name" value="PTrfase/Anion_transptr"/>
</dbReference>
<keyword evidence="2" id="KW-0597">Phosphoprotein</keyword>
<evidence type="ECO:0000313" key="7">
    <source>
        <dbReference type="EMBL" id="MDQ0174994.1"/>
    </source>
</evidence>
<dbReference type="RefSeq" id="WP_307226919.1">
    <property type="nucleotide sequence ID" value="NZ_JAUSTT010000003.1"/>
</dbReference>
<evidence type="ECO:0000256" key="4">
    <source>
        <dbReference type="ARBA" id="ARBA00022679"/>
    </source>
</evidence>